<dbReference type="Proteomes" id="UP000070544">
    <property type="component" value="Unassembled WGS sequence"/>
</dbReference>
<protein>
    <submittedName>
        <fullName evidence="2">Uncharacterized protein</fullName>
    </submittedName>
</protein>
<gene>
    <name evidence="2" type="ORF">M427DRAFT_490015</name>
</gene>
<dbReference type="EMBL" id="KQ965859">
    <property type="protein sequence ID" value="KXS09526.1"/>
    <property type="molecule type" value="Genomic_DNA"/>
</dbReference>
<feature type="compositionally biased region" description="Polar residues" evidence="1">
    <location>
        <begin position="195"/>
        <end position="209"/>
    </location>
</feature>
<feature type="region of interest" description="Disordered" evidence="1">
    <location>
        <begin position="192"/>
        <end position="226"/>
    </location>
</feature>
<keyword evidence="3" id="KW-1185">Reference proteome</keyword>
<organism evidence="2 3">
    <name type="scientific">Gonapodya prolifera (strain JEL478)</name>
    <name type="common">Monoblepharis prolifera</name>
    <dbReference type="NCBI Taxonomy" id="1344416"/>
    <lineage>
        <taxon>Eukaryota</taxon>
        <taxon>Fungi</taxon>
        <taxon>Fungi incertae sedis</taxon>
        <taxon>Chytridiomycota</taxon>
        <taxon>Chytridiomycota incertae sedis</taxon>
        <taxon>Monoblepharidomycetes</taxon>
        <taxon>Monoblepharidales</taxon>
        <taxon>Gonapodyaceae</taxon>
        <taxon>Gonapodya</taxon>
    </lineage>
</organism>
<evidence type="ECO:0000313" key="2">
    <source>
        <dbReference type="EMBL" id="KXS09526.1"/>
    </source>
</evidence>
<accession>A0A138ZYE9</accession>
<proteinExistence type="predicted"/>
<evidence type="ECO:0000313" key="3">
    <source>
        <dbReference type="Proteomes" id="UP000070544"/>
    </source>
</evidence>
<reference evidence="2 3" key="1">
    <citation type="journal article" date="2015" name="Genome Biol. Evol.">
        <title>Phylogenomic analyses indicate that early fungi evolved digesting cell walls of algal ancestors of land plants.</title>
        <authorList>
            <person name="Chang Y."/>
            <person name="Wang S."/>
            <person name="Sekimoto S."/>
            <person name="Aerts A.L."/>
            <person name="Choi C."/>
            <person name="Clum A."/>
            <person name="LaButti K.M."/>
            <person name="Lindquist E.A."/>
            <person name="Yee Ngan C."/>
            <person name="Ohm R.A."/>
            <person name="Salamov A.A."/>
            <person name="Grigoriev I.V."/>
            <person name="Spatafora J.W."/>
            <person name="Berbee M.L."/>
        </authorList>
    </citation>
    <scope>NUCLEOTIDE SEQUENCE [LARGE SCALE GENOMIC DNA]</scope>
    <source>
        <strain evidence="2 3">JEL478</strain>
    </source>
</reference>
<evidence type="ECO:0000256" key="1">
    <source>
        <dbReference type="SAM" id="MobiDB-lite"/>
    </source>
</evidence>
<sequence>MKTELVTQLLALKILLDRLAIPLLGSPEVLLRFLSGSTSVDETIALFRHNEQGRIEHALKELGSASTMNDFAVAFIKYGWEENLVCSQELNSLAIEANTISSNAPEYETTATNYERMVGLNTMQARELALKTVIHLHIPRMSQDDRQNFTSNWQEITLKKAISSNFRKFNWRQFEPMTEKTLRAKLRAFEKTKKQNAVVQHESWSQSSDDGADQLSKNRSKKRRRR</sequence>
<dbReference type="AlphaFoldDB" id="A0A138ZYE9"/>
<name>A0A138ZYE9_GONPJ</name>